<sequence>MRLEERGHLRVDRRDQTVVPVDGLVVVTPVLVAVDRGDELLGVGLQGGEPGFDLIHLGGVDGKCGTHGPHVLTDRRRHRPDRTGRGEQLLSLRRLIDRSQPLPRGIDRLPGAGEP</sequence>
<evidence type="ECO:0000256" key="1">
    <source>
        <dbReference type="SAM" id="MobiDB-lite"/>
    </source>
</evidence>
<feature type="region of interest" description="Disordered" evidence="1">
    <location>
        <begin position="68"/>
        <end position="88"/>
    </location>
</feature>
<dbReference type="EMBL" id="BOPH01000112">
    <property type="protein sequence ID" value="GIJ73209.1"/>
    <property type="molecule type" value="Genomic_DNA"/>
</dbReference>
<evidence type="ECO:0000313" key="3">
    <source>
        <dbReference type="Proteomes" id="UP000635606"/>
    </source>
</evidence>
<keyword evidence="3" id="KW-1185">Reference proteome</keyword>
<organism evidence="2 3">
    <name type="scientific">Virgisporangium ochraceum</name>
    <dbReference type="NCBI Taxonomy" id="65505"/>
    <lineage>
        <taxon>Bacteria</taxon>
        <taxon>Bacillati</taxon>
        <taxon>Actinomycetota</taxon>
        <taxon>Actinomycetes</taxon>
        <taxon>Micromonosporales</taxon>
        <taxon>Micromonosporaceae</taxon>
        <taxon>Virgisporangium</taxon>
    </lineage>
</organism>
<protein>
    <submittedName>
        <fullName evidence="2">Uncharacterized protein</fullName>
    </submittedName>
</protein>
<dbReference type="Proteomes" id="UP000635606">
    <property type="component" value="Unassembled WGS sequence"/>
</dbReference>
<name>A0A8J4EFU5_9ACTN</name>
<gene>
    <name evidence="2" type="ORF">Voc01_081260</name>
</gene>
<evidence type="ECO:0000313" key="2">
    <source>
        <dbReference type="EMBL" id="GIJ73209.1"/>
    </source>
</evidence>
<comment type="caution">
    <text evidence="2">The sequence shown here is derived from an EMBL/GenBank/DDBJ whole genome shotgun (WGS) entry which is preliminary data.</text>
</comment>
<dbReference type="AlphaFoldDB" id="A0A8J4EFU5"/>
<proteinExistence type="predicted"/>
<reference evidence="2" key="1">
    <citation type="submission" date="2021-01" db="EMBL/GenBank/DDBJ databases">
        <title>Whole genome shotgun sequence of Virgisporangium ochraceum NBRC 16418.</title>
        <authorList>
            <person name="Komaki H."/>
            <person name="Tamura T."/>
        </authorList>
    </citation>
    <scope>NUCLEOTIDE SEQUENCE</scope>
    <source>
        <strain evidence="2">NBRC 16418</strain>
    </source>
</reference>
<accession>A0A8J4EFU5</accession>